<feature type="compositionally biased region" description="Basic and acidic residues" evidence="1">
    <location>
        <begin position="22"/>
        <end position="31"/>
    </location>
</feature>
<accession>A0ABX0GSK4</accession>
<protein>
    <submittedName>
        <fullName evidence="2">Uncharacterized protein</fullName>
    </submittedName>
</protein>
<reference evidence="2 3" key="1">
    <citation type="submission" date="2020-03" db="EMBL/GenBank/DDBJ databases">
        <title>Two novel Motilibacter sp.</title>
        <authorList>
            <person name="Liu S."/>
        </authorList>
    </citation>
    <scope>NUCLEOTIDE SEQUENCE [LARGE SCALE GENOMIC DNA]</scope>
    <source>
        <strain evidence="2 3">E257</strain>
    </source>
</reference>
<dbReference type="NCBIfam" id="NF047698">
    <property type="entry name" value="PP_RS20740_fam"/>
    <property type="match status" value="1"/>
</dbReference>
<dbReference type="EMBL" id="JAANNP010000001">
    <property type="protein sequence ID" value="NHC12659.1"/>
    <property type="molecule type" value="Genomic_DNA"/>
</dbReference>
<comment type="caution">
    <text evidence="2">The sequence shown here is derived from an EMBL/GenBank/DDBJ whole genome shotgun (WGS) entry which is preliminary data.</text>
</comment>
<evidence type="ECO:0000313" key="3">
    <source>
        <dbReference type="Proteomes" id="UP000800981"/>
    </source>
</evidence>
<dbReference type="InterPro" id="IPR058085">
    <property type="entry name" value="PP_RS20740-like"/>
</dbReference>
<feature type="region of interest" description="Disordered" evidence="1">
    <location>
        <begin position="1"/>
        <end position="40"/>
    </location>
</feature>
<gene>
    <name evidence="2" type="ORF">G9H71_02540</name>
</gene>
<sequence length="391" mass="43488">MSDETTNDIGLPEPLEDLPEGGYERQEKAPRDSFSPWHRPRKQYVREKQWTRAVAEILAGRDSADRLKYLGLPGIDLLDLRHLLKTVCEPTDRGLEFIGFDTAAGTAGPDATELNVSETELKAHHLVHLTSGIRPDDLRHVARKNTTAWRAVRTLAPVDVVNLDLTDNFYTDAPAASLSYPNALRELLALQVANPNPWVLLVTTKVDRGTASPAADEVVALLNGKLDECDSLGERLAEVCDEPFDLSCFPTCSPKDFRILTLVAMLQWIYSLTMVNTTVKSRPKVTSCFYYTSFTTGGAIDMASLVIRFDRQGIVLKDPLRKEEVDGNPAADVCAALERYIDRVAGGRDIDGVVREDVNLRERLIQDAADLLVAARYDREAYMKWAETQAS</sequence>
<proteinExistence type="predicted"/>
<evidence type="ECO:0000256" key="1">
    <source>
        <dbReference type="SAM" id="MobiDB-lite"/>
    </source>
</evidence>
<evidence type="ECO:0000313" key="2">
    <source>
        <dbReference type="EMBL" id="NHC12659.1"/>
    </source>
</evidence>
<keyword evidence="3" id="KW-1185">Reference proteome</keyword>
<name>A0ABX0GSK4_9ACTN</name>
<dbReference type="RefSeq" id="WP_166277296.1">
    <property type="nucleotide sequence ID" value="NZ_JAANNP010000001.1"/>
</dbReference>
<organism evidence="2 3">
    <name type="scientific">Motilibacter deserti</name>
    <dbReference type="NCBI Taxonomy" id="2714956"/>
    <lineage>
        <taxon>Bacteria</taxon>
        <taxon>Bacillati</taxon>
        <taxon>Actinomycetota</taxon>
        <taxon>Actinomycetes</taxon>
        <taxon>Motilibacterales</taxon>
        <taxon>Motilibacteraceae</taxon>
        <taxon>Motilibacter</taxon>
    </lineage>
</organism>
<dbReference type="Proteomes" id="UP000800981">
    <property type="component" value="Unassembled WGS sequence"/>
</dbReference>